<protein>
    <recommendedName>
        <fullName evidence="3">Transcriptional regulator</fullName>
    </recommendedName>
</protein>
<name>A0ABN3B9D0_9ACTN</name>
<comment type="caution">
    <text evidence="1">The sequence shown here is derived from an EMBL/GenBank/DDBJ whole genome shotgun (WGS) entry which is preliminary data.</text>
</comment>
<dbReference type="EMBL" id="BAAAOQ010000001">
    <property type="protein sequence ID" value="GAA2190587.1"/>
    <property type="molecule type" value="Genomic_DNA"/>
</dbReference>
<organism evidence="1 2">
    <name type="scientific">Streptomyces bangladeshensis</name>
    <dbReference type="NCBI Taxonomy" id="295352"/>
    <lineage>
        <taxon>Bacteria</taxon>
        <taxon>Bacillati</taxon>
        <taxon>Actinomycetota</taxon>
        <taxon>Actinomycetes</taxon>
        <taxon>Kitasatosporales</taxon>
        <taxon>Streptomycetaceae</taxon>
        <taxon>Streptomyces</taxon>
    </lineage>
</organism>
<evidence type="ECO:0008006" key="3">
    <source>
        <dbReference type="Google" id="ProtNLM"/>
    </source>
</evidence>
<sequence length="81" mass="9280">MRRPHPVPERRAALWVEAARAYSQQGRLADGYQALRTAETCAAQDVRRPAVRELVADMAARDRRRTLPELHRFSRRLGVTA</sequence>
<reference evidence="1 2" key="1">
    <citation type="journal article" date="2019" name="Int. J. Syst. Evol. Microbiol.">
        <title>The Global Catalogue of Microorganisms (GCM) 10K type strain sequencing project: providing services to taxonomists for standard genome sequencing and annotation.</title>
        <authorList>
            <consortium name="The Broad Institute Genomics Platform"/>
            <consortium name="The Broad Institute Genome Sequencing Center for Infectious Disease"/>
            <person name="Wu L."/>
            <person name="Ma J."/>
        </authorList>
    </citation>
    <scope>NUCLEOTIDE SEQUENCE [LARGE SCALE GENOMIC DNA]</scope>
    <source>
        <strain evidence="1 2">JCM 14924</strain>
    </source>
</reference>
<dbReference type="Proteomes" id="UP001501391">
    <property type="component" value="Unassembled WGS sequence"/>
</dbReference>
<evidence type="ECO:0000313" key="2">
    <source>
        <dbReference type="Proteomes" id="UP001501391"/>
    </source>
</evidence>
<evidence type="ECO:0000313" key="1">
    <source>
        <dbReference type="EMBL" id="GAA2190587.1"/>
    </source>
</evidence>
<keyword evidence="2" id="KW-1185">Reference proteome</keyword>
<accession>A0ABN3B9D0</accession>
<proteinExistence type="predicted"/>
<gene>
    <name evidence="1" type="ORF">GCM10009787_00150</name>
</gene>